<dbReference type="InterPro" id="IPR019775">
    <property type="entry name" value="WD40_repeat_CS"/>
</dbReference>
<organism evidence="5 6">
    <name type="scientific">Chrysochromulina tobinii</name>
    <dbReference type="NCBI Taxonomy" id="1460289"/>
    <lineage>
        <taxon>Eukaryota</taxon>
        <taxon>Haptista</taxon>
        <taxon>Haptophyta</taxon>
        <taxon>Prymnesiophyceae</taxon>
        <taxon>Prymnesiales</taxon>
        <taxon>Chrysochromulinaceae</taxon>
        <taxon>Chrysochromulina</taxon>
    </lineage>
</organism>
<dbReference type="SMART" id="SM00320">
    <property type="entry name" value="WD40"/>
    <property type="match status" value="7"/>
</dbReference>
<dbReference type="AlphaFoldDB" id="A0A0M0J863"/>
<dbReference type="InterPro" id="IPR015943">
    <property type="entry name" value="WD40/YVTN_repeat-like_dom_sf"/>
</dbReference>
<dbReference type="Gene3D" id="2.130.10.10">
    <property type="entry name" value="YVTN repeat-like/Quinoprotein amine dehydrogenase"/>
    <property type="match status" value="2"/>
</dbReference>
<keyword evidence="6" id="KW-1185">Reference proteome</keyword>
<dbReference type="GO" id="GO:0000445">
    <property type="term" value="C:THO complex part of transcription export complex"/>
    <property type="evidence" value="ECO:0007669"/>
    <property type="project" value="TreeGrafter"/>
</dbReference>
<dbReference type="InterPro" id="IPR001680">
    <property type="entry name" value="WD40_rpt"/>
</dbReference>
<comment type="caution">
    <text evidence="5">The sequence shown here is derived from an EMBL/GenBank/DDBJ whole genome shotgun (WGS) entry which is preliminary data.</text>
</comment>
<sequence length="324" mass="35771">MTATSISATPSWTTLGTKEYVAHKRKVHSVAWSCGGQKLASGSVDQSVRVWSLHETGSATHTELTGHQDSVDQLRWDPLNPEVLGTASGDRTVRIWDTRTNKQVHAIETRGENINIRWSPDGQHVAVGDKDDNIAIIEMRKCKALKNIKFQSEVNEMAWEPTSGGKFFFLTTGSGSVEIFRYADMLAQEQAQPVHSLQAHTANCYCIDFSPKGEYLAVGGADAMVTIWDVHELVCLRTCTRFEWPVRTLSFSCDSRFLASGSEDLYVDIADVSTGEQVHKLSCSAAMNSVAWHPSRLLLAYAADDKDRVGRDDGSLRIFGFPSA</sequence>
<comment type="similarity">
    <text evidence="3">Belongs to the THOC3 family.</text>
</comment>
<dbReference type="GO" id="GO:0006406">
    <property type="term" value="P:mRNA export from nucleus"/>
    <property type="evidence" value="ECO:0007669"/>
    <property type="project" value="InterPro"/>
</dbReference>
<dbReference type="InterPro" id="IPR036322">
    <property type="entry name" value="WD40_repeat_dom_sf"/>
</dbReference>
<proteinExistence type="inferred from homology"/>
<feature type="repeat" description="WD" evidence="4">
    <location>
        <begin position="197"/>
        <end position="238"/>
    </location>
</feature>
<evidence type="ECO:0000313" key="5">
    <source>
        <dbReference type="EMBL" id="KOO22408.1"/>
    </source>
</evidence>
<accession>A0A0M0J863</accession>
<dbReference type="PANTHER" id="PTHR22839">
    <property type="entry name" value="THO COMPLEX SUBUNIT 3 THO3"/>
    <property type="match status" value="1"/>
</dbReference>
<evidence type="ECO:0000313" key="6">
    <source>
        <dbReference type="Proteomes" id="UP000037460"/>
    </source>
</evidence>
<dbReference type="PRINTS" id="PR00320">
    <property type="entry name" value="GPROTEINBRPT"/>
</dbReference>
<dbReference type="InterPro" id="IPR020472">
    <property type="entry name" value="WD40_PAC1"/>
</dbReference>
<evidence type="ECO:0000256" key="2">
    <source>
        <dbReference type="ARBA" id="ARBA00022737"/>
    </source>
</evidence>
<dbReference type="CDD" id="cd00200">
    <property type="entry name" value="WD40"/>
    <property type="match status" value="1"/>
</dbReference>
<dbReference type="Pfam" id="PF25174">
    <property type="entry name" value="Beta-prop_THOC3"/>
    <property type="match status" value="1"/>
</dbReference>
<feature type="repeat" description="WD" evidence="4">
    <location>
        <begin position="20"/>
        <end position="53"/>
    </location>
</feature>
<dbReference type="EMBL" id="JWZX01003279">
    <property type="protein sequence ID" value="KOO22408.1"/>
    <property type="molecule type" value="Genomic_DNA"/>
</dbReference>
<reference evidence="6" key="1">
    <citation type="journal article" date="2015" name="PLoS Genet.">
        <title>Genome Sequence and Transcriptome Analyses of Chrysochromulina tobin: Metabolic Tools for Enhanced Algal Fitness in the Prominent Order Prymnesiales (Haptophyceae).</title>
        <authorList>
            <person name="Hovde B.T."/>
            <person name="Deodato C.R."/>
            <person name="Hunsperger H.M."/>
            <person name="Ryken S.A."/>
            <person name="Yost W."/>
            <person name="Jha R.K."/>
            <person name="Patterson J."/>
            <person name="Monnat R.J. Jr."/>
            <person name="Barlow S.B."/>
            <person name="Starkenburg S.R."/>
            <person name="Cattolico R.A."/>
        </authorList>
    </citation>
    <scope>NUCLEOTIDE SEQUENCE</scope>
    <source>
        <strain evidence="6">CCMP291</strain>
    </source>
</reference>
<evidence type="ECO:0000256" key="4">
    <source>
        <dbReference type="PROSITE-ProRule" id="PRU00221"/>
    </source>
</evidence>
<keyword evidence="2" id="KW-0677">Repeat</keyword>
<dbReference type="PROSITE" id="PS50294">
    <property type="entry name" value="WD_REPEATS_REGION"/>
    <property type="match status" value="3"/>
</dbReference>
<evidence type="ECO:0000256" key="1">
    <source>
        <dbReference type="ARBA" id="ARBA00022574"/>
    </source>
</evidence>
<dbReference type="PROSITE" id="PS50082">
    <property type="entry name" value="WD_REPEATS_2"/>
    <property type="match status" value="3"/>
</dbReference>
<dbReference type="PANTHER" id="PTHR22839:SF0">
    <property type="entry name" value="THO COMPLEX SUBUNIT 3"/>
    <property type="match status" value="1"/>
</dbReference>
<evidence type="ECO:0000256" key="3">
    <source>
        <dbReference type="ARBA" id="ARBA00046343"/>
    </source>
</evidence>
<dbReference type="Proteomes" id="UP000037460">
    <property type="component" value="Unassembled WGS sequence"/>
</dbReference>
<keyword evidence="1 4" id="KW-0853">WD repeat</keyword>
<gene>
    <name evidence="5" type="ORF">Ctob_005109</name>
</gene>
<dbReference type="OrthoDB" id="340259at2759"/>
<name>A0A0M0J863_9EUKA</name>
<dbReference type="PROSITE" id="PS00678">
    <property type="entry name" value="WD_REPEATS_1"/>
    <property type="match status" value="1"/>
</dbReference>
<dbReference type="SUPFAM" id="SSF50978">
    <property type="entry name" value="WD40 repeat-like"/>
    <property type="match status" value="1"/>
</dbReference>
<dbReference type="InterPro" id="IPR040132">
    <property type="entry name" value="Tex1/THOC3"/>
</dbReference>
<protein>
    <submittedName>
        <fullName evidence="5">Tho complex subunit 3-like protein</fullName>
    </submittedName>
</protein>
<feature type="repeat" description="WD" evidence="4">
    <location>
        <begin position="64"/>
        <end position="106"/>
    </location>
</feature>